<dbReference type="Pfam" id="PF01551">
    <property type="entry name" value="Peptidase_M23"/>
    <property type="match status" value="1"/>
</dbReference>
<dbReference type="RefSeq" id="WP_085792278.1">
    <property type="nucleotide sequence ID" value="NZ_FWFK01000004.1"/>
</dbReference>
<reference evidence="3 4" key="1">
    <citation type="submission" date="2017-03" db="EMBL/GenBank/DDBJ databases">
        <authorList>
            <person name="Afonso C.L."/>
            <person name="Miller P.J."/>
            <person name="Scott M.A."/>
            <person name="Spackman E."/>
            <person name="Goraichik I."/>
            <person name="Dimitrov K.M."/>
            <person name="Suarez D.L."/>
            <person name="Swayne D.E."/>
        </authorList>
    </citation>
    <scope>NUCLEOTIDE SEQUENCE [LARGE SCALE GENOMIC DNA]</scope>
    <source>
        <strain evidence="3 4">CECT 8625</strain>
    </source>
</reference>
<proteinExistence type="predicted"/>
<keyword evidence="4" id="KW-1185">Reference proteome</keyword>
<keyword evidence="1" id="KW-0732">Signal</keyword>
<dbReference type="GO" id="GO:0004222">
    <property type="term" value="F:metalloendopeptidase activity"/>
    <property type="evidence" value="ECO:0007669"/>
    <property type="project" value="TreeGrafter"/>
</dbReference>
<dbReference type="OrthoDB" id="5489603at2"/>
<feature type="domain" description="M23ase beta-sheet core" evidence="2">
    <location>
        <begin position="61"/>
        <end position="178"/>
    </location>
</feature>
<dbReference type="InterPro" id="IPR016047">
    <property type="entry name" value="M23ase_b-sheet_dom"/>
</dbReference>
<evidence type="ECO:0000259" key="2">
    <source>
        <dbReference type="Pfam" id="PF01551"/>
    </source>
</evidence>
<keyword evidence="3" id="KW-0378">Hydrolase</keyword>
<sequence>MLRASAAILIASAAPAAAEAFLSVPLDCTLGQDCFIEDYHDVQPGPGQQDYTCGIKSRDAHYGTDFALLSFNAMERGVDVLAAADGVVEATRDDEDDIPFTPERRAAIEGRECGNAVRIGHDNGYQSLYCHMKKGSIAVSSGDRVSAGDTLGQVGLSGETNYPHVHFALLRGSERVDPFAPDSTATCGAGGDTLWLDPPAYIRSGLFTAGFSIEVPTFEDVQSGAARHKRSAPNEPLVLYGHAFYPEAGDVLNLSAKGPEGEIFAEDVMIEESRAQLFRAVGRRAPDTGWPEGTYHGSVRHTRGDTVIAIRHAEIDVTSD</sequence>
<accession>A0A1X6ZHX6</accession>
<dbReference type="Gene3D" id="2.70.70.10">
    <property type="entry name" value="Glucose Permease (Domain IIA)"/>
    <property type="match status" value="1"/>
</dbReference>
<organism evidence="3 4">
    <name type="scientific">Roseivivax jejudonensis</name>
    <dbReference type="NCBI Taxonomy" id="1529041"/>
    <lineage>
        <taxon>Bacteria</taxon>
        <taxon>Pseudomonadati</taxon>
        <taxon>Pseudomonadota</taxon>
        <taxon>Alphaproteobacteria</taxon>
        <taxon>Rhodobacterales</taxon>
        <taxon>Roseobacteraceae</taxon>
        <taxon>Roseivivax</taxon>
    </lineage>
</organism>
<dbReference type="Proteomes" id="UP000193570">
    <property type="component" value="Unassembled WGS sequence"/>
</dbReference>
<gene>
    <name evidence="3" type="primary">mepM_2</name>
    <name evidence="3" type="ORF">ROJ8625_02604</name>
</gene>
<dbReference type="AlphaFoldDB" id="A0A1X6ZHX6"/>
<dbReference type="InterPro" id="IPR011055">
    <property type="entry name" value="Dup_hybrid_motif"/>
</dbReference>
<name>A0A1X6ZHX6_9RHOB</name>
<evidence type="ECO:0000256" key="1">
    <source>
        <dbReference type="SAM" id="SignalP"/>
    </source>
</evidence>
<evidence type="ECO:0000313" key="4">
    <source>
        <dbReference type="Proteomes" id="UP000193570"/>
    </source>
</evidence>
<dbReference type="PANTHER" id="PTHR21666">
    <property type="entry name" value="PEPTIDASE-RELATED"/>
    <property type="match status" value="1"/>
</dbReference>
<evidence type="ECO:0000313" key="3">
    <source>
        <dbReference type="EMBL" id="SLN51993.1"/>
    </source>
</evidence>
<dbReference type="PANTHER" id="PTHR21666:SF270">
    <property type="entry name" value="MUREIN HYDROLASE ACTIVATOR ENVC"/>
    <property type="match status" value="1"/>
</dbReference>
<dbReference type="EMBL" id="FWFK01000004">
    <property type="protein sequence ID" value="SLN51993.1"/>
    <property type="molecule type" value="Genomic_DNA"/>
</dbReference>
<dbReference type="SUPFAM" id="SSF51261">
    <property type="entry name" value="Duplicated hybrid motif"/>
    <property type="match status" value="1"/>
</dbReference>
<dbReference type="InterPro" id="IPR050570">
    <property type="entry name" value="Cell_wall_metabolism_enzyme"/>
</dbReference>
<feature type="chain" id="PRO_5012936884" evidence="1">
    <location>
        <begin position="17"/>
        <end position="320"/>
    </location>
</feature>
<dbReference type="CDD" id="cd12797">
    <property type="entry name" value="M23_peptidase"/>
    <property type="match status" value="1"/>
</dbReference>
<protein>
    <submittedName>
        <fullName evidence="3">Murein DD-endopeptidase MepM</fullName>
        <ecNumber evidence="3">3.4.24.-</ecNumber>
    </submittedName>
</protein>
<feature type="signal peptide" evidence="1">
    <location>
        <begin position="1"/>
        <end position="16"/>
    </location>
</feature>
<dbReference type="EC" id="3.4.24.-" evidence="3"/>